<name>A0A4Y1WQN7_9BACT</name>
<feature type="signal peptide" evidence="1">
    <location>
        <begin position="1"/>
        <end position="21"/>
    </location>
</feature>
<dbReference type="Gene3D" id="3.60.21.10">
    <property type="match status" value="1"/>
</dbReference>
<feature type="chain" id="PRO_5021367820" evidence="1">
    <location>
        <begin position="22"/>
        <end position="627"/>
    </location>
</feature>
<keyword evidence="4" id="KW-0723">Serine/threonine-protein kinase</keyword>
<keyword evidence="5" id="KW-1185">Reference proteome</keyword>
<evidence type="ECO:0000256" key="1">
    <source>
        <dbReference type="SAM" id="SignalP"/>
    </source>
</evidence>
<reference evidence="5" key="1">
    <citation type="submission" date="2019-06" db="EMBL/GenBank/DDBJ databases">
        <title>Alistipes onderdonkii subsp. vulgaris subsp. nov., Alistipes dispar sp. nov. and Alistipes communis sp. nov., isolated from human faeces, and creation of Alistipes onderdonkii subsp. onderdonkii subsp. nov.</title>
        <authorList>
            <person name="Sakamoto M."/>
            <person name="Ikeyama N."/>
            <person name="Ogata Y."/>
            <person name="Suda W."/>
            <person name="Iino T."/>
            <person name="Hattori M."/>
            <person name="Ohkuma M."/>
        </authorList>
    </citation>
    <scope>NUCLEOTIDE SEQUENCE [LARGE SCALE GENOMIC DNA]</scope>
    <source>
        <strain evidence="5">5CBH24</strain>
    </source>
</reference>
<dbReference type="InterPro" id="IPR018391">
    <property type="entry name" value="PQQ_b-propeller_rpt"/>
</dbReference>
<evidence type="ECO:0000259" key="3">
    <source>
        <dbReference type="Pfam" id="PF13360"/>
    </source>
</evidence>
<dbReference type="InterPro" id="IPR011047">
    <property type="entry name" value="Quinoprotein_ADH-like_sf"/>
</dbReference>
<evidence type="ECO:0000313" key="5">
    <source>
        <dbReference type="Proteomes" id="UP000318946"/>
    </source>
</evidence>
<dbReference type="GO" id="GO:0004674">
    <property type="term" value="F:protein serine/threonine kinase activity"/>
    <property type="evidence" value="ECO:0007669"/>
    <property type="project" value="UniProtKB-KW"/>
</dbReference>
<accession>A0A4Y1WQN7</accession>
<feature type="domain" description="Calcineurin-like phosphoesterase" evidence="2">
    <location>
        <begin position="36"/>
        <end position="211"/>
    </location>
</feature>
<dbReference type="OrthoDB" id="9816081at2"/>
<dbReference type="GO" id="GO:0016787">
    <property type="term" value="F:hydrolase activity"/>
    <property type="evidence" value="ECO:0007669"/>
    <property type="project" value="InterPro"/>
</dbReference>
<keyword evidence="4" id="KW-0418">Kinase</keyword>
<organism evidence="4 5">
    <name type="scientific">Alistipes communis</name>
    <dbReference type="NCBI Taxonomy" id="2585118"/>
    <lineage>
        <taxon>Bacteria</taxon>
        <taxon>Pseudomonadati</taxon>
        <taxon>Bacteroidota</taxon>
        <taxon>Bacteroidia</taxon>
        <taxon>Bacteroidales</taxon>
        <taxon>Rikenellaceae</taxon>
        <taxon>Alistipes</taxon>
    </lineage>
</organism>
<dbReference type="PANTHER" id="PTHR34512:SF30">
    <property type="entry name" value="OUTER MEMBRANE PROTEIN ASSEMBLY FACTOR BAMB"/>
    <property type="match status" value="1"/>
</dbReference>
<protein>
    <submittedName>
        <fullName evidence="4">Serine/threonine protein kinase</fullName>
    </submittedName>
</protein>
<dbReference type="Pfam" id="PF13360">
    <property type="entry name" value="PQQ_2"/>
    <property type="match status" value="1"/>
</dbReference>
<dbReference type="SUPFAM" id="SSF50998">
    <property type="entry name" value="Quinoprotein alcohol dehydrogenase-like"/>
    <property type="match status" value="2"/>
</dbReference>
<evidence type="ECO:0000313" key="4">
    <source>
        <dbReference type="EMBL" id="BBL03400.1"/>
    </source>
</evidence>
<dbReference type="InterPro" id="IPR004843">
    <property type="entry name" value="Calcineurin-like_PHP"/>
</dbReference>
<dbReference type="Pfam" id="PF00149">
    <property type="entry name" value="Metallophos"/>
    <property type="match status" value="1"/>
</dbReference>
<dbReference type="SMART" id="SM00564">
    <property type="entry name" value="PQQ"/>
    <property type="match status" value="5"/>
</dbReference>
<evidence type="ECO:0000259" key="2">
    <source>
        <dbReference type="Pfam" id="PF00149"/>
    </source>
</evidence>
<proteinExistence type="predicted"/>
<dbReference type="Proteomes" id="UP000318946">
    <property type="component" value="Chromosome"/>
</dbReference>
<dbReference type="InterPro" id="IPR029052">
    <property type="entry name" value="Metallo-depent_PP-like"/>
</dbReference>
<feature type="domain" description="Pyrrolo-quinoline quinone repeat" evidence="3">
    <location>
        <begin position="411"/>
        <end position="537"/>
    </location>
</feature>
<dbReference type="SUPFAM" id="SSF56300">
    <property type="entry name" value="Metallo-dependent phosphatases"/>
    <property type="match status" value="1"/>
</dbReference>
<keyword evidence="1" id="KW-0732">Signal</keyword>
<dbReference type="PANTHER" id="PTHR34512">
    <property type="entry name" value="CELL SURFACE PROTEIN"/>
    <property type="match status" value="1"/>
</dbReference>
<keyword evidence="4" id="KW-0808">Transferase</keyword>
<gene>
    <name evidence="4" type="ORF">A5CBH24_07130</name>
</gene>
<dbReference type="EMBL" id="AP019735">
    <property type="protein sequence ID" value="BBL03400.1"/>
    <property type="molecule type" value="Genomic_DNA"/>
</dbReference>
<dbReference type="InterPro" id="IPR015943">
    <property type="entry name" value="WD40/YVTN_repeat-like_dom_sf"/>
</dbReference>
<sequence length="627" mass="68572">MKQKIVLLLAAALLLCSGVLARRAPRHVVPRAAELNFAFLTDVHVTPRGESDSLLRAAVAEINASAVDFVLVTGDLCNMGSDAELHCVHGILKRLRKPWFAVPGNHETTWSESACTTFGRLFGNDGRLAFRAGGYLFVGFTAGPYMKMADGSVRREDLQWVEERMRAARPGERIVTFCHYPLTNDVTNRTAVTQLLRRYDVRFDLCGHYHTLRLCNFDSIPGLMGRSLIPKNRRQEPAAGYNLVRVWGDSVALYEKRLGEAPRLSFAIPQGNSAALTALPCDPQPAPITYERTGAALVVEDEASIYTGVAVAGDTIFYGTSLGVLKAYDVKNRREVWRRQFGNAVYSTPLAAGGVVVAGDAAGAVWGLDAATGRRLWRIAAKTPVIGDGLVADGWLYMGLGSGSMAKIELRTGRIAWEFRFGEGQPQGRPAVAGGRVVFGAWDTNLYCLDEATGERLWSWNNGSPQKLYSPGHIVPRIVGGRVFIVAPDRCMTALDLATGREIWRVKRRKVRETTGVSADGSAVYAKTMDGELLAVATDADCYMELWTVDAGWGYDHNPCPVEVREGVAYMANRTGCVASVSGDGRLFWAEKFASSAANDFFVDADNRLWVTFIEGKIFCLGDPVVR</sequence>
<dbReference type="KEGG" id="acou:A5CBH24_07130"/>
<dbReference type="Gene3D" id="2.130.10.10">
    <property type="entry name" value="YVTN repeat-like/Quinoprotein amine dehydrogenase"/>
    <property type="match status" value="2"/>
</dbReference>
<dbReference type="InterPro" id="IPR002372">
    <property type="entry name" value="PQQ_rpt_dom"/>
</dbReference>
<dbReference type="AlphaFoldDB" id="A0A4Y1WQN7"/>
<dbReference type="GeneID" id="78341429"/>
<dbReference type="RefSeq" id="WP_141412236.1">
    <property type="nucleotide sequence ID" value="NZ_AP019735.1"/>
</dbReference>